<feature type="compositionally biased region" description="Low complexity" evidence="1">
    <location>
        <begin position="23"/>
        <end position="37"/>
    </location>
</feature>
<feature type="compositionally biased region" description="Pro residues" evidence="1">
    <location>
        <begin position="1"/>
        <end position="19"/>
    </location>
</feature>
<keyword evidence="3" id="KW-1185">Reference proteome</keyword>
<dbReference type="EMBL" id="KQ965739">
    <property type="protein sequence ID" value="KXS19221.1"/>
    <property type="molecule type" value="Genomic_DNA"/>
</dbReference>
<feature type="compositionally biased region" description="Pro residues" evidence="1">
    <location>
        <begin position="178"/>
        <end position="193"/>
    </location>
</feature>
<feature type="region of interest" description="Disordered" evidence="1">
    <location>
        <begin position="381"/>
        <end position="402"/>
    </location>
</feature>
<protein>
    <submittedName>
        <fullName evidence="2">Uncharacterized protein</fullName>
    </submittedName>
</protein>
<gene>
    <name evidence="2" type="ORF">M427DRAFT_42030</name>
</gene>
<feature type="compositionally biased region" description="Polar residues" evidence="1">
    <location>
        <begin position="702"/>
        <end position="718"/>
    </location>
</feature>
<feature type="region of interest" description="Disordered" evidence="1">
    <location>
        <begin position="236"/>
        <end position="268"/>
    </location>
</feature>
<feature type="region of interest" description="Disordered" evidence="1">
    <location>
        <begin position="1"/>
        <end position="50"/>
    </location>
</feature>
<proteinExistence type="predicted"/>
<dbReference type="Proteomes" id="UP000070544">
    <property type="component" value="Unassembled WGS sequence"/>
</dbReference>
<feature type="compositionally biased region" description="Polar residues" evidence="1">
    <location>
        <begin position="383"/>
        <end position="402"/>
    </location>
</feature>
<name>A0A139AR40_GONPJ</name>
<organism evidence="2 3">
    <name type="scientific">Gonapodya prolifera (strain JEL478)</name>
    <name type="common">Monoblepharis prolifera</name>
    <dbReference type="NCBI Taxonomy" id="1344416"/>
    <lineage>
        <taxon>Eukaryota</taxon>
        <taxon>Fungi</taxon>
        <taxon>Fungi incertae sedis</taxon>
        <taxon>Chytridiomycota</taxon>
        <taxon>Chytridiomycota incertae sedis</taxon>
        <taxon>Monoblepharidomycetes</taxon>
        <taxon>Monoblepharidales</taxon>
        <taxon>Gonapodyaceae</taxon>
        <taxon>Gonapodya</taxon>
    </lineage>
</organism>
<feature type="compositionally biased region" description="Low complexity" evidence="1">
    <location>
        <begin position="237"/>
        <end position="249"/>
    </location>
</feature>
<feature type="region of interest" description="Disordered" evidence="1">
    <location>
        <begin position="838"/>
        <end position="866"/>
    </location>
</feature>
<evidence type="ECO:0000313" key="2">
    <source>
        <dbReference type="EMBL" id="KXS19221.1"/>
    </source>
</evidence>
<feature type="region of interest" description="Disordered" evidence="1">
    <location>
        <begin position="683"/>
        <end position="761"/>
    </location>
</feature>
<feature type="compositionally biased region" description="Acidic residues" evidence="1">
    <location>
        <begin position="692"/>
        <end position="701"/>
    </location>
</feature>
<feature type="compositionally biased region" description="Polar residues" evidence="1">
    <location>
        <begin position="202"/>
        <end position="222"/>
    </location>
</feature>
<evidence type="ECO:0000256" key="1">
    <source>
        <dbReference type="SAM" id="MobiDB-lite"/>
    </source>
</evidence>
<reference evidence="2 3" key="1">
    <citation type="journal article" date="2015" name="Genome Biol. Evol.">
        <title>Phylogenomic analyses indicate that early fungi evolved digesting cell walls of algal ancestors of land plants.</title>
        <authorList>
            <person name="Chang Y."/>
            <person name="Wang S."/>
            <person name="Sekimoto S."/>
            <person name="Aerts A.L."/>
            <person name="Choi C."/>
            <person name="Clum A."/>
            <person name="LaButti K.M."/>
            <person name="Lindquist E.A."/>
            <person name="Yee Ngan C."/>
            <person name="Ohm R.A."/>
            <person name="Salamov A.A."/>
            <person name="Grigoriev I.V."/>
            <person name="Spatafora J.W."/>
            <person name="Berbee M.L."/>
        </authorList>
    </citation>
    <scope>NUCLEOTIDE SEQUENCE [LARGE SCALE GENOMIC DNA]</scope>
    <source>
        <strain evidence="2 3">JEL478</strain>
    </source>
</reference>
<dbReference type="AlphaFoldDB" id="A0A139AR40"/>
<evidence type="ECO:0000313" key="3">
    <source>
        <dbReference type="Proteomes" id="UP000070544"/>
    </source>
</evidence>
<accession>A0A139AR40</accession>
<dbReference type="OrthoDB" id="10540798at2759"/>
<sequence>MLDRMPPAPRSTPRLPPIHTPQSAHSASARRQSAGRAKTFAHSAPSSPHTLSCQARASFAFSIRSFTTIFAEAVGALAGVAQPTSNNNPSANVTLALSSDVFVDVAGRKWSLSVSLAHSPLSEVATESHSSALRANGANFLSGSIHAHDPAPVGPFNSGAPTLFSRTSSDLMRRSAEPPSPGPRPVSPSPAPGFPLARTPSRVHSASATTGSGNPFYNSPSSTPVRSWGKYSMVLGSPSRPSSPSEPNPFDTTSANGNPFDSGISSANNGKMGKDAWLRSGEAKSGHAWVVGIRLVPADVQSSKATLQPLPTVTLAAFQAADDAPMSPSMPTPAKLMEGDFVSFYEANLTPHSIPVATNNGLNVLANSPAQFRLNRVKRAGDSMSSPFHSGPGSRQASSSQTQSGYAVAVPLALVLERLCAPTPDTLHITVSIPSSTLFHSSAIDALNTHRSSKILNFPTHMMNAAALAGLTDPHPAAPGAHPLLPRYHHATAVPNAADMLLAIFDQPHIADVEFAVTAAPGSSGVPSANAGGRKFRSVYAQRAVLSKRCPALGDWFAANAKGGGKGSLNDSHETQGAGVSVVSQAVKRILRTGGKDAGDIDFSEYIFDPSRGRRGRRNPFAFSEFSEGSDSGYADNGSEDATTVVRVENVSYDAWWWFVRFLYCGEIDGLIGSTVTQADKPWLMDGGAPDDASDVSDDLEQLSSDDMSRPGTPQNKGKFSRASHIKRVRTRTDSLNGDEAPTTPTTPTKPQLAINGRSMTGAQSSSELALLRDLYSLSRAFGEPILTAAVLARIAERIEVRSVSFWMGVAADEEKWAAGLSFGFSLRDHSRDASVNGLGGFGDSDGMSDKRKRRRSGKRVGASPARARLDSSTFDGLEVRVGGLAGSPFGNDVDTAAPTFSSPLRLLLVSWIKANWNSIKDCGVWEDWVGKRGDGWESLLTMIVEAVREVEELEAAQE</sequence>
<feature type="compositionally biased region" description="Basic residues" evidence="1">
    <location>
        <begin position="719"/>
        <end position="730"/>
    </location>
</feature>
<feature type="compositionally biased region" description="Polar residues" evidence="1">
    <location>
        <begin position="250"/>
        <end position="268"/>
    </location>
</feature>
<feature type="region of interest" description="Disordered" evidence="1">
    <location>
        <begin position="152"/>
        <end position="222"/>
    </location>
</feature>